<feature type="compositionally biased region" description="Basic and acidic residues" evidence="1">
    <location>
        <begin position="113"/>
        <end position="123"/>
    </location>
</feature>
<protein>
    <recommendedName>
        <fullName evidence="4">BepD protein</fullName>
    </recommendedName>
</protein>
<accession>A0ABP9MUU1</accession>
<feature type="compositionally biased region" description="Basic and acidic residues" evidence="1">
    <location>
        <begin position="306"/>
        <end position="324"/>
    </location>
</feature>
<dbReference type="NCBIfam" id="NF033856">
    <property type="entry name" value="T4SS_effec_BID"/>
    <property type="match status" value="1"/>
</dbReference>
<comment type="caution">
    <text evidence="2">The sequence shown here is derived from an EMBL/GenBank/DDBJ whole genome shotgun (WGS) entry which is preliminary data.</text>
</comment>
<evidence type="ECO:0000256" key="1">
    <source>
        <dbReference type="SAM" id="MobiDB-lite"/>
    </source>
</evidence>
<keyword evidence="3" id="KW-1185">Reference proteome</keyword>
<gene>
    <name evidence="2" type="ORF">GCM10023260_14180</name>
</gene>
<evidence type="ECO:0000313" key="3">
    <source>
        <dbReference type="Proteomes" id="UP001501525"/>
    </source>
</evidence>
<organism evidence="2 3">
    <name type="scientific">Bartonella acomydis</name>
    <dbReference type="NCBI Taxonomy" id="686234"/>
    <lineage>
        <taxon>Bacteria</taxon>
        <taxon>Pseudomonadati</taxon>
        <taxon>Pseudomonadota</taxon>
        <taxon>Alphaproteobacteria</taxon>
        <taxon>Hyphomicrobiales</taxon>
        <taxon>Bartonellaceae</taxon>
        <taxon>Bartonella</taxon>
    </lineage>
</organism>
<dbReference type="Proteomes" id="UP001501525">
    <property type="component" value="Unassembled WGS sequence"/>
</dbReference>
<reference evidence="3" key="1">
    <citation type="journal article" date="2019" name="Int. J. Syst. Evol. Microbiol.">
        <title>The Global Catalogue of Microorganisms (GCM) 10K type strain sequencing project: providing services to taxonomists for standard genome sequencing and annotation.</title>
        <authorList>
            <consortium name="The Broad Institute Genomics Platform"/>
            <consortium name="The Broad Institute Genome Sequencing Center for Infectious Disease"/>
            <person name="Wu L."/>
            <person name="Ma J."/>
        </authorList>
    </citation>
    <scope>NUCLEOTIDE SEQUENCE [LARGE SCALE GENOMIC DNA]</scope>
    <source>
        <strain evidence="3">JCM 17706</strain>
    </source>
</reference>
<dbReference type="EMBL" id="BAABIY010000094">
    <property type="protein sequence ID" value="GAA5102331.1"/>
    <property type="molecule type" value="Genomic_DNA"/>
</dbReference>
<feature type="compositionally biased region" description="Basic and acidic residues" evidence="1">
    <location>
        <begin position="11"/>
        <end position="20"/>
    </location>
</feature>
<name>A0ABP9MUU1_9HYPH</name>
<feature type="compositionally biased region" description="Basic residues" evidence="1">
    <location>
        <begin position="325"/>
        <end position="335"/>
    </location>
</feature>
<evidence type="ECO:0008006" key="4">
    <source>
        <dbReference type="Google" id="ProtNLM"/>
    </source>
</evidence>
<evidence type="ECO:0000313" key="2">
    <source>
        <dbReference type="EMBL" id="GAA5102331.1"/>
    </source>
</evidence>
<dbReference type="RefSeq" id="WP_345097330.1">
    <property type="nucleotide sequence ID" value="NZ_BAABIY010000094.1"/>
</dbReference>
<sequence>MKKHQPSSSKTVEDLRRRFEQQGLGDPNSEPVYATVNKKPKEQRQTQSEAAGYASPRNQPLSENPYASPRNQPLSENPYAPQRPPEGAEESAYATPNRSPQRPLTNPYAIGDLEGREWPEYDRVGGAQGGRDPQEQEPLYADIDFDQQGRPSPQKPLESIYATVGMGARDEHGPLQQENPIYAGVSSRRTTSPPRSQKDVITTKLLQHTEFQYGVRETQERCAVVYGNPHALNEQLSQVLENPQMGEQILRSLAENPEGPGKLAGRTVFGIKTSDRKAAEEEFQYLYSSLEKHIYTAQKLHKAFTRQHEKERSHERGTSQERQEHGHHHHHHRRGQEREQNAPEQSAQRKQSPKTEKGMAFAM</sequence>
<feature type="compositionally biased region" description="Polar residues" evidence="1">
    <location>
        <begin position="1"/>
        <end position="10"/>
    </location>
</feature>
<proteinExistence type="predicted"/>
<feature type="compositionally biased region" description="Polar residues" evidence="1">
    <location>
        <begin position="94"/>
        <end position="104"/>
    </location>
</feature>
<feature type="region of interest" description="Disordered" evidence="1">
    <location>
        <begin position="1"/>
        <end position="157"/>
    </location>
</feature>
<feature type="region of interest" description="Disordered" evidence="1">
    <location>
        <begin position="302"/>
        <end position="363"/>
    </location>
</feature>